<dbReference type="Gene3D" id="3.30.70.1430">
    <property type="entry name" value="Multidrug efflux transporter AcrB pore domain"/>
    <property type="match status" value="2"/>
</dbReference>
<dbReference type="FunFam" id="3.30.70.1430:FF:000001">
    <property type="entry name" value="Efflux pump membrane transporter"/>
    <property type="match status" value="1"/>
</dbReference>
<dbReference type="InterPro" id="IPR001036">
    <property type="entry name" value="Acrflvin-R"/>
</dbReference>
<organism evidence="9 10">
    <name type="scientific">Pseudomonas salomonii</name>
    <dbReference type="NCBI Taxonomy" id="191391"/>
    <lineage>
        <taxon>Bacteria</taxon>
        <taxon>Pseudomonadati</taxon>
        <taxon>Pseudomonadota</taxon>
        <taxon>Gammaproteobacteria</taxon>
        <taxon>Pseudomonadales</taxon>
        <taxon>Pseudomonadaceae</taxon>
        <taxon>Pseudomonas</taxon>
    </lineage>
</organism>
<dbReference type="PANTHER" id="PTHR32063">
    <property type="match status" value="1"/>
</dbReference>
<evidence type="ECO:0000256" key="1">
    <source>
        <dbReference type="ARBA" id="ARBA00004429"/>
    </source>
</evidence>
<evidence type="ECO:0000256" key="6">
    <source>
        <dbReference type="ARBA" id="ARBA00022989"/>
    </source>
</evidence>
<evidence type="ECO:0008006" key="11">
    <source>
        <dbReference type="Google" id="ProtNLM"/>
    </source>
</evidence>
<protein>
    <recommendedName>
        <fullName evidence="11">Multidrug efflux pump</fullName>
    </recommendedName>
</protein>
<dbReference type="Pfam" id="PF00873">
    <property type="entry name" value="ACR_tran"/>
    <property type="match status" value="1"/>
</dbReference>
<feature type="transmembrane region" description="Helical" evidence="8">
    <location>
        <begin position="334"/>
        <end position="353"/>
    </location>
</feature>
<evidence type="ECO:0000256" key="7">
    <source>
        <dbReference type="ARBA" id="ARBA00023136"/>
    </source>
</evidence>
<dbReference type="InterPro" id="IPR027463">
    <property type="entry name" value="AcrB_DN_DC_subdom"/>
</dbReference>
<comment type="caution">
    <text evidence="9">The sequence shown here is derived from an EMBL/GenBank/DDBJ whole genome shotgun (WGS) entry which is preliminary data.</text>
</comment>
<evidence type="ECO:0000256" key="3">
    <source>
        <dbReference type="ARBA" id="ARBA00022475"/>
    </source>
</evidence>
<name>A0A3M4PXQ3_9PSED</name>
<keyword evidence="3" id="KW-1003">Cell membrane</keyword>
<keyword evidence="6 8" id="KW-1133">Transmembrane helix</keyword>
<feature type="non-terminal residue" evidence="9">
    <location>
        <position position="658"/>
    </location>
</feature>
<dbReference type="PANTHER" id="PTHR32063:SF21">
    <property type="entry name" value="MULTIDRUG RESISTANCE PROTEIN MDTB"/>
    <property type="match status" value="1"/>
</dbReference>
<dbReference type="RefSeq" id="WP_147473179.1">
    <property type="nucleotide sequence ID" value="NZ_RBRL01000409.1"/>
</dbReference>
<keyword evidence="7 8" id="KW-0472">Membrane</keyword>
<keyword evidence="2" id="KW-0813">Transport</keyword>
<evidence type="ECO:0000256" key="4">
    <source>
        <dbReference type="ARBA" id="ARBA00022519"/>
    </source>
</evidence>
<dbReference type="GO" id="GO:0042910">
    <property type="term" value="F:xenobiotic transmembrane transporter activity"/>
    <property type="evidence" value="ECO:0007669"/>
    <property type="project" value="TreeGrafter"/>
</dbReference>
<accession>A0A3M4PXQ3</accession>
<feature type="transmembrane region" description="Helical" evidence="8">
    <location>
        <begin position="360"/>
        <end position="381"/>
    </location>
</feature>
<evidence type="ECO:0000313" key="9">
    <source>
        <dbReference type="EMBL" id="RMQ82938.1"/>
    </source>
</evidence>
<dbReference type="Gene3D" id="3.30.2090.10">
    <property type="entry name" value="Multidrug efflux transporter AcrB TolC docking domain, DN and DC subdomains"/>
    <property type="match status" value="1"/>
</dbReference>
<feature type="transmembrane region" description="Helical" evidence="8">
    <location>
        <begin position="431"/>
        <end position="451"/>
    </location>
</feature>
<gene>
    <name evidence="9" type="ORF">ALP97_05025</name>
</gene>
<comment type="subcellular location">
    <subcellularLocation>
        <location evidence="1">Cell inner membrane</location>
        <topology evidence="1">Multi-pass membrane protein</topology>
    </subcellularLocation>
</comment>
<feature type="transmembrane region" description="Helical" evidence="8">
    <location>
        <begin position="387"/>
        <end position="410"/>
    </location>
</feature>
<sequence>MNLSRLFILRPVATTLSMLAIVLAGIISYRLLPVSALPQVDYPTIRVMTLYPGASPDVMTSAVTAPLERQFGQMPGLTQMASTSSGGASVLTLRFNLDINMDVAEQQVQAAINAATNLLPKDLPAPPVYNKVNPADTPVLTLAITSKTMLLPKLNDLVDTRMAQKIAQISGVGMVSIAGGQRQAVRIKVNPEALAANGLNLSDVRTLIAASNVNQPKGNFDGPTRVSMLDANDQLVSPAQYAELILAYNNGAPLRLKDVAQIVDGAENERLAAWANENQAVLLNIQRQPGANVIEVVDRIKALLPSITDNLPAGLDVTVLTDRTQTIRASVKDVQHELLIAIALVVMVTFLFLRRVSATIIPSIAVPLSLVGTFGVMYLAGFSINNLTLMALTIATGFVVDDAIVMLENISRYIEEGETPMAAALKGAKQIGFTLISLTLSLIAVLIPLLFMADVVGRLFREFAITLAVAILISLVVSLTLTPMMCARLLKREPKEEEQGRFYKASGAWIDWLIEAYGRKLQWVLKHQPLTLLVAIATLGLTVVLYLVVPKGFFPVQDTGVIQGISEAPQSISFAAMSQRQQELAKVILADPSVESLSSYIGVDGDNATLNSGRLLINLKAHGQRDLSAAQVITRLQPQIDKLVGIRLFMQPVQDLTI</sequence>
<keyword evidence="4" id="KW-0997">Cell inner membrane</keyword>
<dbReference type="SUPFAM" id="SSF82693">
    <property type="entry name" value="Multidrug efflux transporter AcrB pore domain, PN1, PN2, PC1 and PC2 subdomains"/>
    <property type="match status" value="3"/>
</dbReference>
<feature type="transmembrane region" description="Helical" evidence="8">
    <location>
        <begin position="12"/>
        <end position="32"/>
    </location>
</feature>
<evidence type="ECO:0000313" key="10">
    <source>
        <dbReference type="Proteomes" id="UP000277179"/>
    </source>
</evidence>
<evidence type="ECO:0000256" key="5">
    <source>
        <dbReference type="ARBA" id="ARBA00022692"/>
    </source>
</evidence>
<feature type="transmembrane region" description="Helical" evidence="8">
    <location>
        <begin position="463"/>
        <end position="482"/>
    </location>
</feature>
<dbReference type="Proteomes" id="UP000277179">
    <property type="component" value="Unassembled WGS sequence"/>
</dbReference>
<dbReference type="AlphaFoldDB" id="A0A3M4PXQ3"/>
<keyword evidence="5 8" id="KW-0812">Transmembrane</keyword>
<feature type="transmembrane region" description="Helical" evidence="8">
    <location>
        <begin position="530"/>
        <end position="549"/>
    </location>
</feature>
<dbReference type="SUPFAM" id="SSF82866">
    <property type="entry name" value="Multidrug efflux transporter AcrB transmembrane domain"/>
    <property type="match status" value="1"/>
</dbReference>
<reference evidence="9 10" key="1">
    <citation type="submission" date="2018-08" db="EMBL/GenBank/DDBJ databases">
        <title>Recombination of ecologically and evolutionarily significant loci maintains genetic cohesion in the Pseudomonas syringae species complex.</title>
        <authorList>
            <person name="Dillon M."/>
            <person name="Thakur S."/>
            <person name="Almeida R.N.D."/>
            <person name="Weir B.S."/>
            <person name="Guttman D.S."/>
        </authorList>
    </citation>
    <scope>NUCLEOTIDE SEQUENCE [LARGE SCALE GENOMIC DNA]</scope>
    <source>
        <strain evidence="9 10">ICMP 11288</strain>
    </source>
</reference>
<dbReference type="Gene3D" id="3.30.70.1320">
    <property type="entry name" value="Multidrug efflux transporter AcrB pore domain like"/>
    <property type="match status" value="1"/>
</dbReference>
<dbReference type="FunFam" id="1.20.1640.10:FF:000001">
    <property type="entry name" value="Efflux pump membrane transporter"/>
    <property type="match status" value="1"/>
</dbReference>
<dbReference type="EMBL" id="RBRL01000409">
    <property type="protein sequence ID" value="RMQ82938.1"/>
    <property type="molecule type" value="Genomic_DNA"/>
</dbReference>
<dbReference type="GO" id="GO:0005886">
    <property type="term" value="C:plasma membrane"/>
    <property type="evidence" value="ECO:0007669"/>
    <property type="project" value="UniProtKB-SubCell"/>
</dbReference>
<dbReference type="Gene3D" id="1.20.1640.10">
    <property type="entry name" value="Multidrug efflux transporter AcrB transmembrane domain"/>
    <property type="match status" value="2"/>
</dbReference>
<proteinExistence type="predicted"/>
<dbReference type="SUPFAM" id="SSF82714">
    <property type="entry name" value="Multidrug efflux transporter AcrB TolC docking domain, DN and DC subdomains"/>
    <property type="match status" value="1"/>
</dbReference>
<evidence type="ECO:0000256" key="8">
    <source>
        <dbReference type="SAM" id="Phobius"/>
    </source>
</evidence>
<dbReference type="PRINTS" id="PR00702">
    <property type="entry name" value="ACRIFLAVINRP"/>
</dbReference>
<evidence type="ECO:0000256" key="2">
    <source>
        <dbReference type="ARBA" id="ARBA00022448"/>
    </source>
</evidence>